<dbReference type="InParanoid" id="A0A0N1IQ15"/>
<gene>
    <name evidence="1" type="ORF">RR48_01971</name>
</gene>
<dbReference type="Proteomes" id="UP000053240">
    <property type="component" value="Unassembled WGS sequence"/>
</dbReference>
<protein>
    <submittedName>
        <fullName evidence="1">Uncharacterized protein</fullName>
    </submittedName>
</protein>
<keyword evidence="2" id="KW-1185">Reference proteome</keyword>
<reference evidence="1 2" key="1">
    <citation type="journal article" date="2015" name="Nat. Commun.">
        <title>Outbred genome sequencing and CRISPR/Cas9 gene editing in butterflies.</title>
        <authorList>
            <person name="Li X."/>
            <person name="Fan D."/>
            <person name="Zhang W."/>
            <person name="Liu G."/>
            <person name="Zhang L."/>
            <person name="Zhao L."/>
            <person name="Fang X."/>
            <person name="Chen L."/>
            <person name="Dong Y."/>
            <person name="Chen Y."/>
            <person name="Ding Y."/>
            <person name="Zhao R."/>
            <person name="Feng M."/>
            <person name="Zhu Y."/>
            <person name="Feng Y."/>
            <person name="Jiang X."/>
            <person name="Zhu D."/>
            <person name="Xiang H."/>
            <person name="Feng X."/>
            <person name="Li S."/>
            <person name="Wang J."/>
            <person name="Zhang G."/>
            <person name="Kronforst M.R."/>
            <person name="Wang W."/>
        </authorList>
    </citation>
    <scope>NUCLEOTIDE SEQUENCE [LARGE SCALE GENOMIC DNA]</scope>
    <source>
        <strain evidence="1">Ya'a_city_454_Pm</strain>
        <tissue evidence="1">Whole body</tissue>
    </source>
</reference>
<sequence>MLLQHLRIVDTFANLERVSCTLSAPTGSGKLGEHKGELSLFVDTHMHVPMEIRVPVSIRGLTGAQSAKGSRTYGYPP</sequence>
<proteinExistence type="predicted"/>
<evidence type="ECO:0000313" key="2">
    <source>
        <dbReference type="Proteomes" id="UP000053240"/>
    </source>
</evidence>
<evidence type="ECO:0000313" key="1">
    <source>
        <dbReference type="EMBL" id="KPJ19337.1"/>
    </source>
</evidence>
<organism evidence="1 2">
    <name type="scientific">Papilio machaon</name>
    <name type="common">Old World swallowtail butterfly</name>
    <dbReference type="NCBI Taxonomy" id="76193"/>
    <lineage>
        <taxon>Eukaryota</taxon>
        <taxon>Metazoa</taxon>
        <taxon>Ecdysozoa</taxon>
        <taxon>Arthropoda</taxon>
        <taxon>Hexapoda</taxon>
        <taxon>Insecta</taxon>
        <taxon>Pterygota</taxon>
        <taxon>Neoptera</taxon>
        <taxon>Endopterygota</taxon>
        <taxon>Lepidoptera</taxon>
        <taxon>Glossata</taxon>
        <taxon>Ditrysia</taxon>
        <taxon>Papilionoidea</taxon>
        <taxon>Papilionidae</taxon>
        <taxon>Papilioninae</taxon>
        <taxon>Papilio</taxon>
    </lineage>
</organism>
<dbReference type="AlphaFoldDB" id="A0A0N1IQ15"/>
<accession>A0A0N1IQ15</accession>
<name>A0A0N1IQ15_PAPMA</name>
<dbReference type="EMBL" id="KQ459910">
    <property type="protein sequence ID" value="KPJ19337.1"/>
    <property type="molecule type" value="Genomic_DNA"/>
</dbReference>